<keyword evidence="1" id="KW-1133">Transmembrane helix</keyword>
<evidence type="ECO:0000313" key="2">
    <source>
        <dbReference type="EMBL" id="AXY58086.1"/>
    </source>
</evidence>
<dbReference type="EMBL" id="CP032134">
    <property type="protein sequence ID" value="AXY58086.1"/>
    <property type="molecule type" value="Genomic_DNA"/>
</dbReference>
<sequence>MKSLLFFKVFCFFCAGLTAFNLITDLQQSQIQFFSVFIQSGLILILLEFAVKSKISPVTANNTSAPVTQAENSEKPSPYCYIFSKIGAGTVASSLLIQSMIS</sequence>
<dbReference type="RefSeq" id="WP_087512101.1">
    <property type="nucleotide sequence ID" value="NZ_CP032134.1"/>
</dbReference>
<gene>
    <name evidence="2" type="ORF">CDG60_16900</name>
</gene>
<evidence type="ECO:0000313" key="3">
    <source>
        <dbReference type="Proteomes" id="UP000263753"/>
    </source>
</evidence>
<accession>A0A3B7LYU1</accession>
<name>A0A3B7LYU1_9GAMM</name>
<dbReference type="AlphaFoldDB" id="A0A3B7LYU1"/>
<dbReference type="Proteomes" id="UP000263753">
    <property type="component" value="Chromosome"/>
</dbReference>
<feature type="transmembrane region" description="Helical" evidence="1">
    <location>
        <begin position="29"/>
        <end position="47"/>
    </location>
</feature>
<reference evidence="3" key="1">
    <citation type="submission" date="2018-09" db="EMBL/GenBank/DDBJ databases">
        <title>The complete genome of Acinetobacter sp. strain WCHAc010005.</title>
        <authorList>
            <person name="Hu Y."/>
            <person name="Long H."/>
            <person name="Feng Y."/>
            <person name="Zong Z."/>
        </authorList>
    </citation>
    <scope>NUCLEOTIDE SEQUENCE [LARGE SCALE GENOMIC DNA]</scope>
    <source>
        <strain evidence="3">WCHAc010005</strain>
    </source>
</reference>
<keyword evidence="1" id="KW-0472">Membrane</keyword>
<keyword evidence="1" id="KW-0812">Transmembrane</keyword>
<protein>
    <submittedName>
        <fullName evidence="2">Uncharacterized protein</fullName>
    </submittedName>
</protein>
<dbReference type="KEGG" id="achi:CDG60_16900"/>
<evidence type="ECO:0000256" key="1">
    <source>
        <dbReference type="SAM" id="Phobius"/>
    </source>
</evidence>
<proteinExistence type="predicted"/>
<organism evidence="2 3">
    <name type="scientific">Acinetobacter chinensis</name>
    <dbReference type="NCBI Taxonomy" id="2004650"/>
    <lineage>
        <taxon>Bacteria</taxon>
        <taxon>Pseudomonadati</taxon>
        <taxon>Pseudomonadota</taxon>
        <taxon>Gammaproteobacteria</taxon>
        <taxon>Moraxellales</taxon>
        <taxon>Moraxellaceae</taxon>
        <taxon>Acinetobacter</taxon>
    </lineage>
</organism>